<name>A0A0F9K7X3_9ZZZZ</name>
<keyword evidence="1" id="KW-1133">Transmembrane helix</keyword>
<feature type="transmembrane region" description="Helical" evidence="1">
    <location>
        <begin position="200"/>
        <end position="220"/>
    </location>
</feature>
<keyword evidence="1" id="KW-0812">Transmembrane</keyword>
<feature type="transmembrane region" description="Helical" evidence="1">
    <location>
        <begin position="437"/>
        <end position="455"/>
    </location>
</feature>
<dbReference type="AlphaFoldDB" id="A0A0F9K7X3"/>
<protein>
    <recommendedName>
        <fullName evidence="3">Major facilitator superfamily (MFS) profile domain-containing protein</fullName>
    </recommendedName>
</protein>
<dbReference type="GO" id="GO:0005886">
    <property type="term" value="C:plasma membrane"/>
    <property type="evidence" value="ECO:0007669"/>
    <property type="project" value="TreeGrafter"/>
</dbReference>
<dbReference type="PANTHER" id="PTHR11328:SF24">
    <property type="entry name" value="MAJOR FACILITATOR SUPERFAMILY (MFS) PROFILE DOMAIN-CONTAINING PROTEIN"/>
    <property type="match status" value="1"/>
</dbReference>
<organism evidence="2">
    <name type="scientific">marine sediment metagenome</name>
    <dbReference type="NCBI Taxonomy" id="412755"/>
    <lineage>
        <taxon>unclassified sequences</taxon>
        <taxon>metagenomes</taxon>
        <taxon>ecological metagenomes</taxon>
    </lineage>
</organism>
<dbReference type="InterPro" id="IPR039672">
    <property type="entry name" value="MFS_2"/>
</dbReference>
<sequence>MKSSKTPLDTVETKEYNIGKMLMFSMGYFLNGFMLVAFNNYVWHYYEGELGLISLVSLWPLYMFIANVIFTIWSMLINPILGYLTDKPTKWTKKIGFHTPWIIIGGIPAIILFFLFFTPPAITGIESVIPILIYYLIIVCLYDLFYSLYQAHSFGAFPAHFRGDIVRRKAGTMTQIFIFLANFLTITMWSLIIIPGNPRSFTIAAFVSLILMGISLAFFIPGSKESEEIKDRFILGYNTAEKTPFIKTMKMAVKQKNFMIALFTYIAFMVALGLTSMNAINFVDDVLQESQDIRSIGSFFYITSSLLTIPLWVRLAKKIGHSKTYSIGLLCFGLSLLLNLFISNAFEFYIINILNGVTGAMFLIMLSPVLADCYDEITVKTNKHHEATLIGIRNFFLRFSLTFQTLIVAIIHLLTVYNPNNLIHGKEALIGLRMIQGFFPSVICILAALIFYKWFDLKGKKKQVKKAMNLEIGIFKCSAKWSVLK</sequence>
<accession>A0A0F9K7X3</accession>
<dbReference type="Gene3D" id="1.20.1250.20">
    <property type="entry name" value="MFS general substrate transporter like domains"/>
    <property type="match status" value="1"/>
</dbReference>
<feature type="transmembrane region" description="Helical" evidence="1">
    <location>
        <begin position="170"/>
        <end position="194"/>
    </location>
</feature>
<feature type="transmembrane region" description="Helical" evidence="1">
    <location>
        <begin position="395"/>
        <end position="417"/>
    </location>
</feature>
<feature type="transmembrane region" description="Helical" evidence="1">
    <location>
        <begin position="258"/>
        <end position="283"/>
    </location>
</feature>
<feature type="transmembrane region" description="Helical" evidence="1">
    <location>
        <begin position="101"/>
        <end position="122"/>
    </location>
</feature>
<dbReference type="EMBL" id="LAZR01009755">
    <property type="protein sequence ID" value="KKM70761.1"/>
    <property type="molecule type" value="Genomic_DNA"/>
</dbReference>
<dbReference type="Pfam" id="PF13347">
    <property type="entry name" value="MFS_2"/>
    <property type="match status" value="1"/>
</dbReference>
<gene>
    <name evidence="2" type="ORF">LCGC14_1437470</name>
</gene>
<evidence type="ECO:0000313" key="2">
    <source>
        <dbReference type="EMBL" id="KKM70761.1"/>
    </source>
</evidence>
<feature type="transmembrane region" description="Helical" evidence="1">
    <location>
        <begin position="21"/>
        <end position="41"/>
    </location>
</feature>
<feature type="transmembrane region" description="Helical" evidence="1">
    <location>
        <begin position="128"/>
        <end position="149"/>
    </location>
</feature>
<keyword evidence="1" id="KW-0472">Membrane</keyword>
<feature type="transmembrane region" description="Helical" evidence="1">
    <location>
        <begin position="295"/>
        <end position="313"/>
    </location>
</feature>
<comment type="caution">
    <text evidence="2">The sequence shown here is derived from an EMBL/GenBank/DDBJ whole genome shotgun (WGS) entry which is preliminary data.</text>
</comment>
<reference evidence="2" key="1">
    <citation type="journal article" date="2015" name="Nature">
        <title>Complex archaea that bridge the gap between prokaryotes and eukaryotes.</title>
        <authorList>
            <person name="Spang A."/>
            <person name="Saw J.H."/>
            <person name="Jorgensen S.L."/>
            <person name="Zaremba-Niedzwiedzka K."/>
            <person name="Martijn J."/>
            <person name="Lind A.E."/>
            <person name="van Eijk R."/>
            <person name="Schleper C."/>
            <person name="Guy L."/>
            <person name="Ettema T.J."/>
        </authorList>
    </citation>
    <scope>NUCLEOTIDE SEQUENCE</scope>
</reference>
<dbReference type="PANTHER" id="PTHR11328">
    <property type="entry name" value="MAJOR FACILITATOR SUPERFAMILY DOMAIN-CONTAINING PROTEIN"/>
    <property type="match status" value="1"/>
</dbReference>
<feature type="transmembrane region" description="Helical" evidence="1">
    <location>
        <begin position="325"/>
        <end position="342"/>
    </location>
</feature>
<dbReference type="SUPFAM" id="SSF103473">
    <property type="entry name" value="MFS general substrate transporter"/>
    <property type="match status" value="2"/>
</dbReference>
<feature type="transmembrane region" description="Helical" evidence="1">
    <location>
        <begin position="61"/>
        <end position="81"/>
    </location>
</feature>
<dbReference type="InterPro" id="IPR036259">
    <property type="entry name" value="MFS_trans_sf"/>
</dbReference>
<dbReference type="GO" id="GO:0008643">
    <property type="term" value="P:carbohydrate transport"/>
    <property type="evidence" value="ECO:0007669"/>
    <property type="project" value="InterPro"/>
</dbReference>
<proteinExistence type="predicted"/>
<evidence type="ECO:0008006" key="3">
    <source>
        <dbReference type="Google" id="ProtNLM"/>
    </source>
</evidence>
<dbReference type="GO" id="GO:0015293">
    <property type="term" value="F:symporter activity"/>
    <property type="evidence" value="ECO:0007669"/>
    <property type="project" value="InterPro"/>
</dbReference>
<evidence type="ECO:0000256" key="1">
    <source>
        <dbReference type="SAM" id="Phobius"/>
    </source>
</evidence>
<feature type="transmembrane region" description="Helical" evidence="1">
    <location>
        <begin position="348"/>
        <end position="374"/>
    </location>
</feature>